<dbReference type="Pfam" id="PF09346">
    <property type="entry name" value="SMI1_KNR4"/>
    <property type="match status" value="1"/>
</dbReference>
<dbReference type="Proteomes" id="UP000231501">
    <property type="component" value="Unassembled WGS sequence"/>
</dbReference>
<name>A0A2G9C7L4_9BURK</name>
<dbReference type="AlphaFoldDB" id="A0A2G9C7L4"/>
<protein>
    <recommendedName>
        <fullName evidence="1">Knr4/Smi1-like domain-containing protein</fullName>
    </recommendedName>
</protein>
<dbReference type="RefSeq" id="WP_099862403.1">
    <property type="nucleotide sequence ID" value="NZ_PEOG01000038.1"/>
</dbReference>
<gene>
    <name evidence="2" type="ORF">CS062_14870</name>
</gene>
<evidence type="ECO:0000313" key="3">
    <source>
        <dbReference type="Proteomes" id="UP000231501"/>
    </source>
</evidence>
<feature type="domain" description="Knr4/Smi1-like" evidence="1">
    <location>
        <begin position="15"/>
        <end position="171"/>
    </location>
</feature>
<dbReference type="Gene3D" id="3.40.1580.10">
    <property type="entry name" value="SMI1/KNR4-like"/>
    <property type="match status" value="1"/>
</dbReference>
<sequence>MTWKMVFPKFDAYPTVTAQDVRAFEERNQLSLPKDYADFLVRHRGSLPMFQNERGEYTRAEFNVEWGDKPARVSGPIVHLESTFSLFEGKNVKSAFESGYDLDDNILWNDHLYPPGLLPVGSNAGNSLFMLGVNEEHAGKVFFLSTFHVPDPISFEHIGFIAPTFTDFMASARPAERN</sequence>
<evidence type="ECO:0000313" key="2">
    <source>
        <dbReference type="EMBL" id="PIM52431.1"/>
    </source>
</evidence>
<comment type="caution">
    <text evidence="2">The sequence shown here is derived from an EMBL/GenBank/DDBJ whole genome shotgun (WGS) entry which is preliminary data.</text>
</comment>
<proteinExistence type="predicted"/>
<dbReference type="EMBL" id="PEOG01000038">
    <property type="protein sequence ID" value="PIM52431.1"/>
    <property type="molecule type" value="Genomic_DNA"/>
</dbReference>
<organism evidence="2 3">
    <name type="scientific">Roseateles chitinivorans</name>
    <dbReference type="NCBI Taxonomy" id="2917965"/>
    <lineage>
        <taxon>Bacteria</taxon>
        <taxon>Pseudomonadati</taxon>
        <taxon>Pseudomonadota</taxon>
        <taxon>Betaproteobacteria</taxon>
        <taxon>Burkholderiales</taxon>
        <taxon>Sphaerotilaceae</taxon>
        <taxon>Roseateles</taxon>
    </lineage>
</organism>
<accession>A0A2G9C7L4</accession>
<evidence type="ECO:0000259" key="1">
    <source>
        <dbReference type="SMART" id="SM00860"/>
    </source>
</evidence>
<dbReference type="SMART" id="SM00860">
    <property type="entry name" value="SMI1_KNR4"/>
    <property type="match status" value="1"/>
</dbReference>
<dbReference type="InterPro" id="IPR037883">
    <property type="entry name" value="Knr4/Smi1-like_sf"/>
</dbReference>
<reference evidence="2 3" key="1">
    <citation type="submission" date="2017-11" db="EMBL/GenBank/DDBJ databases">
        <title>Draft genome sequence of Mitsuaria sp. HWN-4.</title>
        <authorList>
            <person name="Gundlapally S.R."/>
        </authorList>
    </citation>
    <scope>NUCLEOTIDE SEQUENCE [LARGE SCALE GENOMIC DNA]</scope>
    <source>
        <strain evidence="2 3">HWN-4</strain>
    </source>
</reference>
<dbReference type="OrthoDB" id="9152406at2"/>
<keyword evidence="3" id="KW-1185">Reference proteome</keyword>
<dbReference type="InterPro" id="IPR018958">
    <property type="entry name" value="Knr4/Smi1-like_dom"/>
</dbReference>
<dbReference type="SUPFAM" id="SSF160631">
    <property type="entry name" value="SMI1/KNR4-like"/>
    <property type="match status" value="1"/>
</dbReference>